<feature type="compositionally biased region" description="Basic and acidic residues" evidence="2">
    <location>
        <begin position="290"/>
        <end position="299"/>
    </location>
</feature>
<dbReference type="AlphaFoldDB" id="A0A835MRG6"/>
<dbReference type="PANTHER" id="PTHR35358">
    <property type="entry name" value="OS06G0711100 PROTEIN"/>
    <property type="match status" value="1"/>
</dbReference>
<feature type="region of interest" description="Disordered" evidence="2">
    <location>
        <begin position="153"/>
        <end position="173"/>
    </location>
</feature>
<keyword evidence="1" id="KW-0175">Coiled coil</keyword>
<evidence type="ECO:0008006" key="5">
    <source>
        <dbReference type="Google" id="ProtNLM"/>
    </source>
</evidence>
<protein>
    <recommendedName>
        <fullName evidence="5">Phospholipase-like protein</fullName>
    </recommendedName>
</protein>
<evidence type="ECO:0000313" key="3">
    <source>
        <dbReference type="EMBL" id="KAF9676177.1"/>
    </source>
</evidence>
<keyword evidence="4" id="KW-1185">Reference proteome</keyword>
<organism evidence="3 4">
    <name type="scientific">Salix dunnii</name>
    <dbReference type="NCBI Taxonomy" id="1413687"/>
    <lineage>
        <taxon>Eukaryota</taxon>
        <taxon>Viridiplantae</taxon>
        <taxon>Streptophyta</taxon>
        <taxon>Embryophyta</taxon>
        <taxon>Tracheophyta</taxon>
        <taxon>Spermatophyta</taxon>
        <taxon>Magnoliopsida</taxon>
        <taxon>eudicotyledons</taxon>
        <taxon>Gunneridae</taxon>
        <taxon>Pentapetalae</taxon>
        <taxon>rosids</taxon>
        <taxon>fabids</taxon>
        <taxon>Malpighiales</taxon>
        <taxon>Salicaceae</taxon>
        <taxon>Saliceae</taxon>
        <taxon>Salix</taxon>
    </lineage>
</organism>
<dbReference type="InterPro" id="IPR007942">
    <property type="entry name" value="PLipase-like"/>
</dbReference>
<dbReference type="EMBL" id="JADGMS010000009">
    <property type="protein sequence ID" value="KAF9676177.1"/>
    <property type="molecule type" value="Genomic_DNA"/>
</dbReference>
<sequence>MAENGRVHPDCVNAANPYHECGVACLEKISQGQGKKEKKKSVNINLLTAAKLQLSIFSHSFVKSLDLFDEEYYHNGVNESWFSKNMDGERRAQPTCPKASNPYHKCEEFCSYRTAEPKPKGVKKETGGAKSCPKASNPYHKCEEFCSNRTAAANPHGVKKHSERAQPCPRASNLSHKCDEFCSNKNSEANPEGGEKESGSILDTALSFGRKKKESESQQNSPRAVKNAPAVKGSANNSPAVKGAVNNAPAVNVVRHAPPSPLTLSTKKDEEPENSRSFSSSQQNSDESYSADHAHDKPGPLKSPSKISLACYKIPTPADPQQNGEIHSSPKAAPYPSANHEGRVANGPITEYLNFSFSGISRASEGSDEEEAQSVVSDSCVSVGKYHVRANVASILQLIFEKYGDIATGSRLESASMRAYYLECLCFVVQELQCTPFKQLTKSKIREMLAVLRDVESAQIDVSWLRDILNDLAEGMELSNQHQAAEEAKSNCDDLIESKKKELESMMEDLALKEKAVADAKAQITETRTHLSELELESSKLGESIASIQSRVNKFHDKPLADEIL</sequence>
<evidence type="ECO:0000313" key="4">
    <source>
        <dbReference type="Proteomes" id="UP000657918"/>
    </source>
</evidence>
<accession>A0A835MRG6</accession>
<comment type="caution">
    <text evidence="3">The sequence shown here is derived from an EMBL/GenBank/DDBJ whole genome shotgun (WGS) entry which is preliminary data.</text>
</comment>
<evidence type="ECO:0000256" key="1">
    <source>
        <dbReference type="SAM" id="Coils"/>
    </source>
</evidence>
<feature type="coiled-coil region" evidence="1">
    <location>
        <begin position="496"/>
        <end position="537"/>
    </location>
</feature>
<dbReference type="PANTHER" id="PTHR35358:SF7">
    <property type="entry name" value="EXPRESSED PROTEIN"/>
    <property type="match status" value="1"/>
</dbReference>
<dbReference type="Pfam" id="PF05278">
    <property type="entry name" value="PEARLI-4"/>
    <property type="match status" value="1"/>
</dbReference>
<proteinExistence type="predicted"/>
<evidence type="ECO:0000256" key="2">
    <source>
        <dbReference type="SAM" id="MobiDB-lite"/>
    </source>
</evidence>
<gene>
    <name evidence="3" type="ORF">SADUNF_Sadunf09G0111200</name>
</gene>
<name>A0A835MRG6_9ROSI</name>
<feature type="region of interest" description="Disordered" evidence="2">
    <location>
        <begin position="208"/>
        <end position="343"/>
    </location>
</feature>
<dbReference type="Proteomes" id="UP000657918">
    <property type="component" value="Unassembled WGS sequence"/>
</dbReference>
<dbReference type="OrthoDB" id="1506770at2759"/>
<reference evidence="3 4" key="1">
    <citation type="submission" date="2020-10" db="EMBL/GenBank/DDBJ databases">
        <title>Plant Genome Project.</title>
        <authorList>
            <person name="Zhang R.-G."/>
        </authorList>
    </citation>
    <scope>NUCLEOTIDE SEQUENCE [LARGE SCALE GENOMIC DNA]</scope>
    <source>
        <strain evidence="3">FAFU-HL-1</strain>
        <tissue evidence="3">Leaf</tissue>
    </source>
</reference>
<feature type="compositionally biased region" description="Low complexity" evidence="2">
    <location>
        <begin position="239"/>
        <end position="257"/>
    </location>
</feature>
<feature type="compositionally biased region" description="Low complexity" evidence="2">
    <location>
        <begin position="275"/>
        <end position="288"/>
    </location>
</feature>